<dbReference type="InterPro" id="IPR013766">
    <property type="entry name" value="Thioredoxin_domain"/>
</dbReference>
<dbReference type="PANTHER" id="PTHR42852">
    <property type="entry name" value="THIOL:DISULFIDE INTERCHANGE PROTEIN DSBE"/>
    <property type="match status" value="1"/>
</dbReference>
<proteinExistence type="predicted"/>
<keyword evidence="4" id="KW-1185">Reference proteome</keyword>
<dbReference type="STRING" id="1549855.AY555_03290"/>
<dbReference type="AlphaFoldDB" id="A0A143DCB1"/>
<sequence length="226" mass="24577">MNVSWLWRAQPYRSLVHGVVFVLTLLPLQALAEVQDMGAVPGCSPFPSRKDGLVTGTLMEMVPSCRPPDFTFYGSDGRVHTLDDFRGQPVLLNLWATWCTPCVREMPSLLQLERTRSQGGIRVIALNQDINGERAAAPFLEKNGWSDLGLWLDPKNYAAKALQVPGLPVSFLFNHQGLMVARLAGEADWSSAAMAETLQRLVGVFAVGEDTAAAGDDLPMPSPEGG</sequence>
<dbReference type="Gene3D" id="3.40.30.10">
    <property type="entry name" value="Glutaredoxin"/>
    <property type="match status" value="1"/>
</dbReference>
<dbReference type="EMBL" id="CP014525">
    <property type="protein sequence ID" value="AMW34371.1"/>
    <property type="molecule type" value="Genomic_DNA"/>
</dbReference>
<dbReference type="RefSeq" id="WP_066133410.1">
    <property type="nucleotide sequence ID" value="NZ_CP014525.1"/>
</dbReference>
<keyword evidence="1" id="KW-0676">Redox-active center</keyword>
<dbReference type="PROSITE" id="PS00194">
    <property type="entry name" value="THIOREDOXIN_1"/>
    <property type="match status" value="1"/>
</dbReference>
<dbReference type="CDD" id="cd02966">
    <property type="entry name" value="TlpA_like_family"/>
    <property type="match status" value="1"/>
</dbReference>
<dbReference type="GeneID" id="53316174"/>
<evidence type="ECO:0000313" key="4">
    <source>
        <dbReference type="Proteomes" id="UP000076066"/>
    </source>
</evidence>
<dbReference type="KEGG" id="hjo:AY555_03290"/>
<dbReference type="GO" id="GO:0015036">
    <property type="term" value="F:disulfide oxidoreductase activity"/>
    <property type="evidence" value="ECO:0007669"/>
    <property type="project" value="UniProtKB-ARBA"/>
</dbReference>
<evidence type="ECO:0000259" key="2">
    <source>
        <dbReference type="PROSITE" id="PS51352"/>
    </source>
</evidence>
<feature type="domain" description="Thioredoxin" evidence="2">
    <location>
        <begin position="61"/>
        <end position="203"/>
    </location>
</feature>
<organism evidence="3 4">
    <name type="scientific">Haematospirillum jordaniae</name>
    <dbReference type="NCBI Taxonomy" id="1549855"/>
    <lineage>
        <taxon>Bacteria</taxon>
        <taxon>Pseudomonadati</taxon>
        <taxon>Pseudomonadota</taxon>
        <taxon>Alphaproteobacteria</taxon>
        <taxon>Rhodospirillales</taxon>
        <taxon>Novispirillaceae</taxon>
        <taxon>Haematospirillum</taxon>
    </lineage>
</organism>
<dbReference type="Proteomes" id="UP000076066">
    <property type="component" value="Chromosome"/>
</dbReference>
<gene>
    <name evidence="3" type="ORF">AY555_03290</name>
</gene>
<dbReference type="InterPro" id="IPR017937">
    <property type="entry name" value="Thioredoxin_CS"/>
</dbReference>
<accession>A0A143DCB1</accession>
<dbReference type="SUPFAM" id="SSF52833">
    <property type="entry name" value="Thioredoxin-like"/>
    <property type="match status" value="1"/>
</dbReference>
<dbReference type="InterPro" id="IPR050553">
    <property type="entry name" value="Thioredoxin_ResA/DsbE_sf"/>
</dbReference>
<reference evidence="3 4" key="1">
    <citation type="submission" date="2016-02" db="EMBL/GenBank/DDBJ databases">
        <title>Complete Genome of H5569, the type strain of the newly described species Haematospirillium jordaniae.</title>
        <authorList>
            <person name="Nicholson A.C."/>
            <person name="Humrighouse B.W."/>
            <person name="Loparov V."/>
            <person name="McQuiston J.R."/>
        </authorList>
    </citation>
    <scope>NUCLEOTIDE SEQUENCE [LARGE SCALE GENOMIC DNA]</scope>
    <source>
        <strain evidence="3 4">H5569</strain>
    </source>
</reference>
<name>A0A143DCB1_9PROT</name>
<dbReference type="Pfam" id="PF00578">
    <property type="entry name" value="AhpC-TSA"/>
    <property type="match status" value="1"/>
</dbReference>
<dbReference type="InterPro" id="IPR036249">
    <property type="entry name" value="Thioredoxin-like_sf"/>
</dbReference>
<dbReference type="PROSITE" id="PS51352">
    <property type="entry name" value="THIOREDOXIN_2"/>
    <property type="match status" value="1"/>
</dbReference>
<protein>
    <recommendedName>
        <fullName evidence="2">Thioredoxin domain-containing protein</fullName>
    </recommendedName>
</protein>
<dbReference type="GO" id="GO:0016209">
    <property type="term" value="F:antioxidant activity"/>
    <property type="evidence" value="ECO:0007669"/>
    <property type="project" value="InterPro"/>
</dbReference>
<dbReference type="OrthoDB" id="9799347at2"/>
<dbReference type="InterPro" id="IPR000866">
    <property type="entry name" value="AhpC/TSA"/>
</dbReference>
<dbReference type="PANTHER" id="PTHR42852:SF13">
    <property type="entry name" value="PROTEIN DIPZ"/>
    <property type="match status" value="1"/>
</dbReference>
<evidence type="ECO:0000313" key="3">
    <source>
        <dbReference type="EMBL" id="AMW34371.1"/>
    </source>
</evidence>
<evidence type="ECO:0000256" key="1">
    <source>
        <dbReference type="ARBA" id="ARBA00023284"/>
    </source>
</evidence>